<evidence type="ECO:0000313" key="5">
    <source>
        <dbReference type="EMBL" id="OHA91091.1"/>
    </source>
</evidence>
<dbReference type="CDD" id="cd08547">
    <property type="entry name" value="Type_II_cohesin"/>
    <property type="match status" value="1"/>
</dbReference>
<dbReference type="SUPFAM" id="SSF47090">
    <property type="entry name" value="PGBD-like"/>
    <property type="match status" value="1"/>
</dbReference>
<proteinExistence type="predicted"/>
<dbReference type="EMBL" id="MHVI01000020">
    <property type="protein sequence ID" value="OHA91091.1"/>
    <property type="molecule type" value="Genomic_DNA"/>
</dbReference>
<gene>
    <name evidence="5" type="ORF">A2665_01335</name>
</gene>
<evidence type="ECO:0000256" key="2">
    <source>
        <dbReference type="SAM" id="SignalP"/>
    </source>
</evidence>
<dbReference type="Pfam" id="PF00963">
    <property type="entry name" value="Cohesin"/>
    <property type="match status" value="1"/>
</dbReference>
<accession>A0A1G2T3D7</accession>
<dbReference type="InterPro" id="IPR036365">
    <property type="entry name" value="PGBD-like_sf"/>
</dbReference>
<dbReference type="Proteomes" id="UP000177746">
    <property type="component" value="Unassembled WGS sequence"/>
</dbReference>
<protein>
    <recommendedName>
        <fullName evidence="7">Peptidoglycan binding-like domain-containing protein</fullName>
    </recommendedName>
</protein>
<reference evidence="5 6" key="1">
    <citation type="journal article" date="2016" name="Nat. Commun.">
        <title>Thousands of microbial genomes shed light on interconnected biogeochemical processes in an aquifer system.</title>
        <authorList>
            <person name="Anantharaman K."/>
            <person name="Brown C.T."/>
            <person name="Hug L.A."/>
            <person name="Sharon I."/>
            <person name="Castelle C.J."/>
            <person name="Probst A.J."/>
            <person name="Thomas B.C."/>
            <person name="Singh A."/>
            <person name="Wilkins M.J."/>
            <person name="Karaoz U."/>
            <person name="Brodie E.L."/>
            <person name="Williams K.H."/>
            <person name="Hubbard S.S."/>
            <person name="Banfield J.F."/>
        </authorList>
    </citation>
    <scope>NUCLEOTIDE SEQUENCE [LARGE SCALE GENOMIC DNA]</scope>
</reference>
<dbReference type="SUPFAM" id="SSF49384">
    <property type="entry name" value="Carbohydrate-binding domain"/>
    <property type="match status" value="1"/>
</dbReference>
<evidence type="ECO:0000313" key="6">
    <source>
        <dbReference type="Proteomes" id="UP000177746"/>
    </source>
</evidence>
<feature type="region of interest" description="Disordered" evidence="1">
    <location>
        <begin position="168"/>
        <end position="199"/>
    </location>
</feature>
<sequence length="347" mass="35067">MKNYKSKFKVMKKAILIASTLLVPSIASAATLSLSPSSQSVNVGDTFTISINLDTQGASIDGVDIRYLNYNPALLQAQQVTPGTLMPSTLANSINASVGRVAFSQVVAGGSQYKGSGGLATITFKAVASGNASVTFNHTALNTTDSNVASNGSDILTAVVNGSYTVNTPSSSGGSSSGGTGSSGSSGGGGSSSGGGGSTTYQPVTAPIFPITIPSGQPISGTLIGPFGPGMSGPQVTLLQQLLLRDGVYPEALITGYYGSLTQEAVRKFQAKYGIEQTGIAGPSTRAKLNALYALPAVASGGGGVSPSVGALTETERQALIQQIKAQLVVLIQQLIILLSEQLGQQQ</sequence>
<dbReference type="InterPro" id="IPR002102">
    <property type="entry name" value="Cohesin_dom"/>
</dbReference>
<dbReference type="InterPro" id="IPR036366">
    <property type="entry name" value="PGBDSf"/>
</dbReference>
<name>A0A1G2T3D7_9BACT</name>
<evidence type="ECO:0000259" key="4">
    <source>
        <dbReference type="Pfam" id="PF01471"/>
    </source>
</evidence>
<dbReference type="Gene3D" id="1.10.101.10">
    <property type="entry name" value="PGBD-like superfamily/PGBD"/>
    <property type="match status" value="1"/>
</dbReference>
<dbReference type="Gene3D" id="2.60.40.680">
    <property type="match status" value="1"/>
</dbReference>
<evidence type="ECO:0000259" key="3">
    <source>
        <dbReference type="Pfam" id="PF00963"/>
    </source>
</evidence>
<evidence type="ECO:0000256" key="1">
    <source>
        <dbReference type="SAM" id="MobiDB-lite"/>
    </source>
</evidence>
<feature type="compositionally biased region" description="Gly residues" evidence="1">
    <location>
        <begin position="175"/>
        <end position="198"/>
    </location>
</feature>
<dbReference type="Pfam" id="PF01471">
    <property type="entry name" value="PG_binding_1"/>
    <property type="match status" value="1"/>
</dbReference>
<keyword evidence="2" id="KW-0732">Signal</keyword>
<dbReference type="AlphaFoldDB" id="A0A1G2T3D7"/>
<dbReference type="GO" id="GO:0030246">
    <property type="term" value="F:carbohydrate binding"/>
    <property type="evidence" value="ECO:0007669"/>
    <property type="project" value="InterPro"/>
</dbReference>
<feature type="chain" id="PRO_5009584547" description="Peptidoglycan binding-like domain-containing protein" evidence="2">
    <location>
        <begin position="30"/>
        <end position="347"/>
    </location>
</feature>
<comment type="caution">
    <text evidence="5">The sequence shown here is derived from an EMBL/GenBank/DDBJ whole genome shotgun (WGS) entry which is preliminary data.</text>
</comment>
<organism evidence="5 6">
    <name type="scientific">Candidatus Zambryskibacteria bacterium RIFCSPHIGHO2_01_FULL_46_30</name>
    <dbReference type="NCBI Taxonomy" id="1802739"/>
    <lineage>
        <taxon>Bacteria</taxon>
        <taxon>Candidatus Zambryskiibacteriota</taxon>
    </lineage>
</organism>
<dbReference type="GO" id="GO:0000272">
    <property type="term" value="P:polysaccharide catabolic process"/>
    <property type="evidence" value="ECO:0007669"/>
    <property type="project" value="InterPro"/>
</dbReference>
<evidence type="ECO:0008006" key="7">
    <source>
        <dbReference type="Google" id="ProtNLM"/>
    </source>
</evidence>
<dbReference type="InterPro" id="IPR008965">
    <property type="entry name" value="CBM2/CBM3_carb-bd_dom_sf"/>
</dbReference>
<dbReference type="InterPro" id="IPR002477">
    <property type="entry name" value="Peptidoglycan-bd-like"/>
</dbReference>
<feature type="domain" description="Peptidoglycan binding-like" evidence="4">
    <location>
        <begin position="232"/>
        <end position="289"/>
    </location>
</feature>
<feature type="domain" description="Cohesin" evidence="3">
    <location>
        <begin position="36"/>
        <end position="149"/>
    </location>
</feature>
<feature type="signal peptide" evidence="2">
    <location>
        <begin position="1"/>
        <end position="29"/>
    </location>
</feature>